<evidence type="ECO:0000256" key="6">
    <source>
        <dbReference type="ARBA" id="ARBA00023136"/>
    </source>
</evidence>
<dbReference type="InterPro" id="IPR039426">
    <property type="entry name" value="TonB-dep_rcpt-like"/>
</dbReference>
<dbReference type="Proteomes" id="UP001216139">
    <property type="component" value="Chromosome"/>
</dbReference>
<protein>
    <submittedName>
        <fullName evidence="11">Outer membrane beta-barrel family protein</fullName>
    </submittedName>
</protein>
<evidence type="ECO:0000313" key="11">
    <source>
        <dbReference type="EMBL" id="WCT10036.1"/>
    </source>
</evidence>
<evidence type="ECO:0000256" key="8">
    <source>
        <dbReference type="SAM" id="MobiDB-lite"/>
    </source>
</evidence>
<dbReference type="Gene3D" id="2.40.170.20">
    <property type="entry name" value="TonB-dependent receptor, beta-barrel domain"/>
    <property type="match status" value="1"/>
</dbReference>
<keyword evidence="5 9" id="KW-0732">Signal</keyword>
<evidence type="ECO:0000256" key="9">
    <source>
        <dbReference type="SAM" id="SignalP"/>
    </source>
</evidence>
<reference evidence="11 12" key="1">
    <citation type="submission" date="2023-02" db="EMBL/GenBank/DDBJ databases">
        <title>Genome sequence of Mucilaginibacter jinjuensis strain KACC 16571.</title>
        <authorList>
            <person name="Kim S."/>
            <person name="Heo J."/>
            <person name="Kwon S.-W."/>
        </authorList>
    </citation>
    <scope>NUCLEOTIDE SEQUENCE [LARGE SCALE GENOMIC DNA]</scope>
    <source>
        <strain evidence="11 12">KACC 16571</strain>
    </source>
</reference>
<evidence type="ECO:0000259" key="10">
    <source>
        <dbReference type="Pfam" id="PF14905"/>
    </source>
</evidence>
<dbReference type="PANTHER" id="PTHR30069">
    <property type="entry name" value="TONB-DEPENDENT OUTER MEMBRANE RECEPTOR"/>
    <property type="match status" value="1"/>
</dbReference>
<keyword evidence="4" id="KW-0812">Transmembrane</keyword>
<dbReference type="InterPro" id="IPR008969">
    <property type="entry name" value="CarboxyPept-like_regulatory"/>
</dbReference>
<evidence type="ECO:0000256" key="5">
    <source>
        <dbReference type="ARBA" id="ARBA00022729"/>
    </source>
</evidence>
<feature type="signal peptide" evidence="9">
    <location>
        <begin position="1"/>
        <end position="20"/>
    </location>
</feature>
<sequence length="929" mass="102348">MTKTLLILIFSILVISRASAQQGRAVMGTVADSTGALPGINVKLTSDKDSTVVATSAKGLFSFPSVISKNFKVTVYGIGYQTFVRRYVMDNSNKPILLDPIKLAIESKMLKTVNVVAVNPITIKEDTVEYKASAYKVREGSPVEDLLKKLPGVSVDKDGNVTAHGKQVTKVRVNGKDYFTGDVQTATQNLPADIVENIQVIDDYGDQANLTGIKTGDPDKILNITIQKGKRNGKFGQGTVGAGNDDKYVAKISANAFYEDTQLSLLGTVNNNNTNAFNFGSGSGGSGSGGGGRGGSQSSASNGISTANGITINKSLGFNYRDDWGKKITTYGSYSFADKDRTTETTSQQQNLFQSGAIINNDNTTDKNHSINHRFDFNMEYKIDTANYLKINPSFSYGSSNDINNDIFSNSRLNTVTNGTDNSITNANSPTGGANILYNHKFKKKGRNFSVSGSVNFSKSTSDLDDQYNTQTDSVIVPLHQQINTMNTSQKVNAHASYIEPIGKTTYLEANYTYSYTNTDNNRLNYRFDPVTHVPMYIDSLSTLYNYQFITNSFGLNLRGVKPKYNYTVGLVAKPTSLNGESHNFETSTHTFNLVPTAHFVYNFAKNHTLNFNYSGTNNMPSFTQLQVQPDYSNPQNIVYGNPNLKPEFSNNFTLRYNQFDIASGNSLFTNLTFNETQNKIVTNTQPVANTVLNPGDKKDSTVQETRYLNTNGFYSMGGNYSFSKPFANRKYTVSLMGGATYSNNVSYIEGDRNLSKNLVWNQGAKVRFDLDSIMDTEVSANYSANTTKYSIPSSVNGDARTWTLGLDGRNFFWYDLILGYNLTQTINHGFSSTVKTNPTLLSTYVEYQFLKKHIASLRFQAFDLFNQNTGITRTVSSNQIIDTRTNRLGRYFLLSFTLRLQQFAGGRKGGGFRNGGGGRGGGRRGSFE</sequence>
<dbReference type="Pfam" id="PF13620">
    <property type="entry name" value="CarboxypepD_reg"/>
    <property type="match status" value="1"/>
</dbReference>
<feature type="domain" description="Outer membrane protein beta-barrel" evidence="10">
    <location>
        <begin position="440"/>
        <end position="898"/>
    </location>
</feature>
<keyword evidence="12" id="KW-1185">Reference proteome</keyword>
<keyword evidence="6" id="KW-0472">Membrane</keyword>
<dbReference type="InterPro" id="IPR036942">
    <property type="entry name" value="Beta-barrel_TonB_sf"/>
</dbReference>
<gene>
    <name evidence="11" type="ORF">PQO05_14985</name>
</gene>
<dbReference type="InterPro" id="IPR041700">
    <property type="entry name" value="OMP_b-brl_3"/>
</dbReference>
<feature type="chain" id="PRO_5046801437" evidence="9">
    <location>
        <begin position="21"/>
        <end position="929"/>
    </location>
</feature>
<evidence type="ECO:0000256" key="3">
    <source>
        <dbReference type="ARBA" id="ARBA00022452"/>
    </source>
</evidence>
<keyword evidence="2" id="KW-0813">Transport</keyword>
<comment type="subcellular location">
    <subcellularLocation>
        <location evidence="1">Cell outer membrane</location>
        <topology evidence="1">Multi-pass membrane protein</topology>
    </subcellularLocation>
</comment>
<dbReference type="RefSeq" id="WP_273628135.1">
    <property type="nucleotide sequence ID" value="NZ_CP117167.1"/>
</dbReference>
<dbReference type="SUPFAM" id="SSF56935">
    <property type="entry name" value="Porins"/>
    <property type="match status" value="1"/>
</dbReference>
<evidence type="ECO:0000256" key="7">
    <source>
        <dbReference type="ARBA" id="ARBA00023237"/>
    </source>
</evidence>
<evidence type="ECO:0000313" key="12">
    <source>
        <dbReference type="Proteomes" id="UP001216139"/>
    </source>
</evidence>
<keyword evidence="7" id="KW-0998">Cell outer membrane</keyword>
<accession>A0ABY7T0U7</accession>
<feature type="region of interest" description="Disordered" evidence="8">
    <location>
        <begin position="910"/>
        <end position="929"/>
    </location>
</feature>
<evidence type="ECO:0000256" key="1">
    <source>
        <dbReference type="ARBA" id="ARBA00004571"/>
    </source>
</evidence>
<evidence type="ECO:0000256" key="4">
    <source>
        <dbReference type="ARBA" id="ARBA00022692"/>
    </source>
</evidence>
<dbReference type="SUPFAM" id="SSF49464">
    <property type="entry name" value="Carboxypeptidase regulatory domain-like"/>
    <property type="match status" value="1"/>
</dbReference>
<dbReference type="EMBL" id="CP117167">
    <property type="protein sequence ID" value="WCT10036.1"/>
    <property type="molecule type" value="Genomic_DNA"/>
</dbReference>
<dbReference type="PANTHER" id="PTHR30069:SF29">
    <property type="entry name" value="HEMOGLOBIN AND HEMOGLOBIN-HAPTOGLOBIN-BINDING PROTEIN 1-RELATED"/>
    <property type="match status" value="1"/>
</dbReference>
<proteinExistence type="predicted"/>
<keyword evidence="3" id="KW-1134">Transmembrane beta strand</keyword>
<organism evidence="11 12">
    <name type="scientific">Mucilaginibacter jinjuensis</name>
    <dbReference type="NCBI Taxonomy" id="1176721"/>
    <lineage>
        <taxon>Bacteria</taxon>
        <taxon>Pseudomonadati</taxon>
        <taxon>Bacteroidota</taxon>
        <taxon>Sphingobacteriia</taxon>
        <taxon>Sphingobacteriales</taxon>
        <taxon>Sphingobacteriaceae</taxon>
        <taxon>Mucilaginibacter</taxon>
    </lineage>
</organism>
<name>A0ABY7T0U7_9SPHI</name>
<dbReference type="Pfam" id="PF14905">
    <property type="entry name" value="OMP_b-brl_3"/>
    <property type="match status" value="1"/>
</dbReference>
<evidence type="ECO:0000256" key="2">
    <source>
        <dbReference type="ARBA" id="ARBA00022448"/>
    </source>
</evidence>